<gene>
    <name evidence="1" type="ORF">GCM10012275_15840</name>
</gene>
<dbReference type="RefSeq" id="WP_268239287.1">
    <property type="nucleotide sequence ID" value="NZ_BMMK01000005.1"/>
</dbReference>
<reference evidence="1" key="2">
    <citation type="submission" date="2020-09" db="EMBL/GenBank/DDBJ databases">
        <authorList>
            <person name="Sun Q."/>
            <person name="Zhou Y."/>
        </authorList>
    </citation>
    <scope>NUCLEOTIDE SEQUENCE</scope>
    <source>
        <strain evidence="1">CGMCC 4.5737</strain>
    </source>
</reference>
<dbReference type="EMBL" id="BMMK01000005">
    <property type="protein sequence ID" value="GGM45616.1"/>
    <property type="molecule type" value="Genomic_DNA"/>
</dbReference>
<reference evidence="1" key="1">
    <citation type="journal article" date="2014" name="Int. J. Syst. Evol. Microbiol.">
        <title>Complete genome sequence of Corynebacterium casei LMG S-19264T (=DSM 44701T), isolated from a smear-ripened cheese.</title>
        <authorList>
            <consortium name="US DOE Joint Genome Institute (JGI-PGF)"/>
            <person name="Walter F."/>
            <person name="Albersmeier A."/>
            <person name="Kalinowski J."/>
            <person name="Ruckert C."/>
        </authorList>
    </citation>
    <scope>NUCLEOTIDE SEQUENCE</scope>
    <source>
        <strain evidence="1">CGMCC 4.5737</strain>
    </source>
</reference>
<name>A0A8J3CDU1_9PSEU</name>
<comment type="caution">
    <text evidence="1">The sequence shown here is derived from an EMBL/GenBank/DDBJ whole genome shotgun (WGS) entry which is preliminary data.</text>
</comment>
<sequence>MTETSLYPTLLAVLGERVVPVVTGLATTEQVERRLAVLHATT</sequence>
<evidence type="ECO:0000313" key="1">
    <source>
        <dbReference type="EMBL" id="GGM45616.1"/>
    </source>
</evidence>
<protein>
    <submittedName>
        <fullName evidence="1">Uncharacterized protein</fullName>
    </submittedName>
</protein>
<proteinExistence type="predicted"/>
<evidence type="ECO:0000313" key="2">
    <source>
        <dbReference type="Proteomes" id="UP000637578"/>
    </source>
</evidence>
<dbReference type="Proteomes" id="UP000637578">
    <property type="component" value="Unassembled WGS sequence"/>
</dbReference>
<accession>A0A8J3CDU1</accession>
<organism evidence="1 2">
    <name type="scientific">Longimycelium tulufanense</name>
    <dbReference type="NCBI Taxonomy" id="907463"/>
    <lineage>
        <taxon>Bacteria</taxon>
        <taxon>Bacillati</taxon>
        <taxon>Actinomycetota</taxon>
        <taxon>Actinomycetes</taxon>
        <taxon>Pseudonocardiales</taxon>
        <taxon>Pseudonocardiaceae</taxon>
        <taxon>Longimycelium</taxon>
    </lineage>
</organism>
<dbReference type="AlphaFoldDB" id="A0A8J3CDU1"/>
<keyword evidence="2" id="KW-1185">Reference proteome</keyword>